<feature type="region of interest" description="Disordered" evidence="1">
    <location>
        <begin position="76"/>
        <end position="138"/>
    </location>
</feature>
<feature type="compositionally biased region" description="Polar residues" evidence="1">
    <location>
        <begin position="82"/>
        <end position="99"/>
    </location>
</feature>
<sequence>MTSTTSYGEKCKYGTLESGGLATNVTPHDDRRHTTIMDAGQILAAPVTAATTRTTAKLMAADVEPTIVAKVPVPDSTDKTKVATSTADDAAGITSTATVPRTDATVTDGHAHTTAPVDNAIPGGEDEHVENSKVGNLQ</sequence>
<dbReference type="Proteomes" id="UP000198211">
    <property type="component" value="Unassembled WGS sequence"/>
</dbReference>
<dbReference type="AlphaFoldDB" id="A0A225WVH7"/>
<proteinExistence type="predicted"/>
<protein>
    <submittedName>
        <fullName evidence="2">Uncharacterized protein</fullName>
    </submittedName>
</protein>
<comment type="caution">
    <text evidence="2">The sequence shown here is derived from an EMBL/GenBank/DDBJ whole genome shotgun (WGS) entry which is preliminary data.</text>
</comment>
<accession>A0A225WVH7</accession>
<evidence type="ECO:0000256" key="1">
    <source>
        <dbReference type="SAM" id="MobiDB-lite"/>
    </source>
</evidence>
<evidence type="ECO:0000313" key="2">
    <source>
        <dbReference type="EMBL" id="OWZ20920.1"/>
    </source>
</evidence>
<name>A0A225WVH7_9STRA</name>
<reference evidence="3" key="1">
    <citation type="submission" date="2017-03" db="EMBL/GenBank/DDBJ databases">
        <title>Phytopthora megakarya and P. palmivora, two closely related causual agents of cacao black pod achieved similar genome size and gene model numbers by different mechanisms.</title>
        <authorList>
            <person name="Ali S."/>
            <person name="Shao J."/>
            <person name="Larry D.J."/>
            <person name="Kronmiller B."/>
            <person name="Shen D."/>
            <person name="Strem M.D."/>
            <person name="Melnick R.L."/>
            <person name="Guiltinan M.J."/>
            <person name="Tyler B.M."/>
            <person name="Meinhardt L.W."/>
            <person name="Bailey B.A."/>
        </authorList>
    </citation>
    <scope>NUCLEOTIDE SEQUENCE [LARGE SCALE GENOMIC DNA]</scope>
    <source>
        <strain evidence="3">zdho120</strain>
    </source>
</reference>
<evidence type="ECO:0000313" key="3">
    <source>
        <dbReference type="Proteomes" id="UP000198211"/>
    </source>
</evidence>
<organism evidence="2 3">
    <name type="scientific">Phytophthora megakarya</name>
    <dbReference type="NCBI Taxonomy" id="4795"/>
    <lineage>
        <taxon>Eukaryota</taxon>
        <taxon>Sar</taxon>
        <taxon>Stramenopiles</taxon>
        <taxon>Oomycota</taxon>
        <taxon>Peronosporomycetes</taxon>
        <taxon>Peronosporales</taxon>
        <taxon>Peronosporaceae</taxon>
        <taxon>Phytophthora</taxon>
    </lineage>
</organism>
<keyword evidence="3" id="KW-1185">Reference proteome</keyword>
<dbReference type="EMBL" id="NBNE01000274">
    <property type="protein sequence ID" value="OWZ20920.1"/>
    <property type="molecule type" value="Genomic_DNA"/>
</dbReference>
<gene>
    <name evidence="2" type="ORF">PHMEG_0004595</name>
</gene>